<feature type="signal peptide" evidence="1">
    <location>
        <begin position="1"/>
        <end position="27"/>
    </location>
</feature>
<name>A0A1G9JUA8_9FLAO</name>
<proteinExistence type="predicted"/>
<evidence type="ECO:0000313" key="2">
    <source>
        <dbReference type="EMBL" id="SDL41109.1"/>
    </source>
</evidence>
<dbReference type="InterPro" id="IPR026341">
    <property type="entry name" value="T9SS_type_B"/>
</dbReference>
<evidence type="ECO:0000256" key="1">
    <source>
        <dbReference type="SAM" id="SignalP"/>
    </source>
</evidence>
<dbReference type="STRING" id="192904.SAMN04488514_101718"/>
<sequence>MLPKKTRHILYAVLLLMFSAICTSAIANPRVFDILEEITSVLDMETPYAEEEGVTEKSSDSFLSKSAVSNSQKSEAAMSASMFATIIEDADDIVNCTNNGFMVARFILCGDSDDRNITLSGSPYGSVSWEQLTGAPADTNLECPNTNNAHYTQVSIDQSFDLDASTISPTLGAEFRVRVNDSGAYYYFEVVKSTINQTYTKKDFICNNPGRIELTGLPNNYQFRIREGLNGFSPYQSSSIFPNLDPGFYTVQARLNIDGQVCEYLYDVIEVRQVDIEIDVTFTNPVCSGETGSIDVAVNPEVPGPYVYTLLDEFGAEIEFTSTISSNTHTFSTVSEGTYAVKVETNECKEDIPNGIAAPIQYSDTSGNPIAIGTGLSPITVTSDTNGMSFGCPPSSGVETVGIDISATGGSGTYSYTVSDGGNSGGTFTGTSTYNVTASGTYTFYITDDQGCTAEKSEYVALLDPPDITASSILGTCTNGGGKVEFTVIDPKGFNLEYRATNNAADPWTSSQIIPVADDTYNIIEVQYSQGGFTCVLALPPVTVTSEGGLIASASLTQDYTCANGGAIIDFAPTTGGSGSGYEYSVDNVNYQSGTNFPSLPPGTYIPYVRDDANCYQALAPITVNEPDPPSAIDFVQDNLDCAAGTSRVTINVTSTVAIAQYEVVSPGPTITQAGNVFNGLILDTPYQFEITDANGCVYPASFTTGGLSSIRAQVKSGGDRKVCPSVADGNGAFLIDGFDIDTPGSDYNYTVNRTTPPPASTTTVFTSGTSSDLEIPISGLGAGTYEITVTDTDTNCTSTASFDVVEAATALSVTPDVTLMSCQNGNVGRVQATANGGFGGYNYRLEWPAPSTTVQGPKSGRTFGNLTAEGEYILTVIDSEGCEAETRFTLTALQAPSISLVSASYCYDPIATPTPEYGAITVSSSGGGAGHQYRINSGSLQASPTFNGLVPGTYTVEVVDVNNCSAELLPITIPPQIQVTLDIANEIPCGGDGEMDITVTGGDISNLAATSYTIEYRDVAPNAFAAVPGYSGVTLPSGSFSYTVPYGEHGDYRVSVTDINGCTSTSEPITFSEPTNIMATHRIEGPSCGDPNSGFVEIIPTVSSGVPPFQVVFAPVGELRSNPLDPNISPDPTPGAIYSYSSQTIYSGLAAGDYEYVVKDDRNCVTAVIPITVAADPLGPPDATVTPINATCGSGSLSGGVTINTITAGSPDYTVIIEDNFGNQYLSQSGVAPGDSIIDPSLVPGDYQIIIMDSRGCRDIEPITINSTTLDIVPTFPPPPVVCTPSGTTICVDIIGGTLPLDYDIRLTDPNPVIGWEAPNNTPSNHCFNGLLFGVSYTVDVRDNNTGCIYSEVITLPDGPGPGVTLDVDGATCRNGDIGLNYTISSGTGPYDVVITNLDTGAEVFNVTGSFDTTLASDITAPSGHYGIAVTESTGCTAGDEDEAILNAPRVDIIDNQNANCNELGQLTVRGSGGTPFATGSPYLYAYVPAGNPVDNDGTLTPLDPSDDFSDASTVALPGALAPGIDYDIWVKDFNDCAYRISAAVVQLNPDLPAPTISVNNQCDVTTPVGGFTITLEMGGDIDTPTFTLNGISQTPAYIPGTPTQATFTVNSIGSYPVNVIDANGCDVDAVAEVYQVLSASGDYTTEPTCEASDGIITINADGGSGDFTYVLTGNDFLGSPINITDPNNDGIFENIPPGDYQVEITDNLVDDGVNNCTALVDDIIRERPIQPVIDDVGATDITCNGSGDGSINVSLVVDADPNLNPNIKEYNLYSGTLPLPPSPTPIATNASGSFQNLGFGTYVVEVVTDRNCTDVAEVDIDEPPVFEIDAISGTLVCEPGANRFSTTTVSAVVTSLGNGTPNGYKINLSDSYQSSPDFLIVDTGFDQVITIYAIDSKGCEFSDSVTVLAPTAVTATITQLSAMNCEDPERIRIDVVGSTDFTIEDQGSSTAFVADQVVSGASFVEFDLPMVAGEYRLQINDNGGCTYPIEAYFVVDPVLPTITISESKPVSCFGVSDSALSINVTNYTGAYHYDVYYANDPGFSGGAFGTVLGSGDLNTSTNPETISGLPGGNLRVVVKEIGNPKCEAFSNLINIRTPSEQLLIASMAEVGRVGCSDDLGEITVAAEGGWDASGYEFMLEYENPVGSGFSPHATYGTFAANGANDRFTGLSSGNYRVTVRDIEGCTTDMELELMVVPPIEAEAIITRELECPQGSDAVIVAVEPGTSTPGAFGGVPGAGYQYRLLRLNSNDNTDIASSTGYQANPDFVGASGTGVISGGWYAIEVVSSSNCSAVTTPLRVIPPPPISPALIQTSVPACGNIATMKIKVNNPQGGIYEYREYNNPADPWKPIDEIDLVDGNPVKMGIPGIIGSSYRFEIQKVGSLSSCMARSTNGITITDADPLTLDPTSPTFDISCAYEVDGRIEAIANGGTGIYEFRIYDTDPGSDAFAAELLPTYNGRGVQDYGTFENLDPGDYWISVISRQNCGIVEGPFSIAPAEPVIIVPSSSDVTCNGADDGEITMTVTSPTTGLVQFAIGPNLNEFFSDPANPNVFTFRELPAKPVGEFYTVLAQDAEGCPQIFQVPVHEPESVLVANLETTPELCIDASDGTVSFNVTGGTRFNDVSVSPTPYYEYKIEMIAPVNETGTGVFAPYDGQPIGNLQGGASYALYIQDVNLCATTEVFTIGMGVDLMAEPIVQYGCEGIFPNSTTTVEMQDNSVLPQLLFSLDIDDINVADTQRVWGDLLPGDHTVYIYHENGCVNNVSFTIDSYDPLTLTAIKTAANELTATADGGFGGYEFFFQGESTGTENVFTTNESTTVTVEVRDQNGCVASVTIPFEFTGMLEIPNFFTPDGDNNNDVWFPGNRDLFPDIEVKIYDRYGRVVAELDQVTNWDGTYDGNNVPTGDYWYVVNANDKSKLRYVGHFTLYR</sequence>
<dbReference type="Proteomes" id="UP000199440">
    <property type="component" value="Unassembled WGS sequence"/>
</dbReference>
<dbReference type="OrthoDB" id="607469at2"/>
<evidence type="ECO:0000313" key="3">
    <source>
        <dbReference type="Proteomes" id="UP000199440"/>
    </source>
</evidence>
<accession>A0A1G9JUA8</accession>
<keyword evidence="1" id="KW-0732">Signal</keyword>
<protein>
    <submittedName>
        <fullName evidence="2">Gliding motility-associated C-terminal domain-containing protein</fullName>
    </submittedName>
</protein>
<dbReference type="RefSeq" id="WP_143017565.1">
    <property type="nucleotide sequence ID" value="NZ_FNGV01000001.1"/>
</dbReference>
<dbReference type="InterPro" id="IPR025667">
    <property type="entry name" value="SprB_repeat"/>
</dbReference>
<keyword evidence="3" id="KW-1185">Reference proteome</keyword>
<dbReference type="Pfam" id="PF13573">
    <property type="entry name" value="SprB"/>
    <property type="match status" value="2"/>
</dbReference>
<gene>
    <name evidence="2" type="ORF">SAMN04488514_101718</name>
</gene>
<reference evidence="2 3" key="1">
    <citation type="submission" date="2016-10" db="EMBL/GenBank/DDBJ databases">
        <authorList>
            <person name="de Groot N.N."/>
        </authorList>
    </citation>
    <scope>NUCLEOTIDE SEQUENCE [LARGE SCALE GENOMIC DNA]</scope>
    <source>
        <strain evidence="2 3">DSM 19886</strain>
    </source>
</reference>
<feature type="chain" id="PRO_5011690117" evidence="1">
    <location>
        <begin position="28"/>
        <end position="2930"/>
    </location>
</feature>
<dbReference type="NCBIfam" id="TIGR04131">
    <property type="entry name" value="Bac_Flav_CTERM"/>
    <property type="match status" value="1"/>
</dbReference>
<dbReference type="EMBL" id="FNGV01000001">
    <property type="protein sequence ID" value="SDL41109.1"/>
    <property type="molecule type" value="Genomic_DNA"/>
</dbReference>
<organism evidence="2 3">
    <name type="scientific">Kriegella aquimaris</name>
    <dbReference type="NCBI Taxonomy" id="192904"/>
    <lineage>
        <taxon>Bacteria</taxon>
        <taxon>Pseudomonadati</taxon>
        <taxon>Bacteroidota</taxon>
        <taxon>Flavobacteriia</taxon>
        <taxon>Flavobacteriales</taxon>
        <taxon>Flavobacteriaceae</taxon>
        <taxon>Kriegella</taxon>
    </lineage>
</organism>
<dbReference type="Pfam" id="PF13585">
    <property type="entry name" value="CHU_C"/>
    <property type="match status" value="1"/>
</dbReference>